<accession>A0A226BWN2</accession>
<evidence type="ECO:0000313" key="3">
    <source>
        <dbReference type="EMBL" id="OWZ83423.1"/>
    </source>
</evidence>
<evidence type="ECO:0000313" key="4">
    <source>
        <dbReference type="Proteomes" id="UP000214588"/>
    </source>
</evidence>
<dbReference type="Proteomes" id="UP000214588">
    <property type="component" value="Unassembled WGS sequence"/>
</dbReference>
<evidence type="ECO:0000256" key="1">
    <source>
        <dbReference type="ARBA" id="ARBA00022801"/>
    </source>
</evidence>
<dbReference type="PROSITE" id="PS50263">
    <property type="entry name" value="CN_HYDROLASE"/>
    <property type="match status" value="1"/>
</dbReference>
<dbReference type="RefSeq" id="WP_089023853.1">
    <property type="nucleotide sequence ID" value="NZ_NIQC01000018.1"/>
</dbReference>
<dbReference type="InterPro" id="IPR036526">
    <property type="entry name" value="C-N_Hydrolase_sf"/>
</dbReference>
<dbReference type="AlphaFoldDB" id="A0A226BWN2"/>
<gene>
    <name evidence="3" type="ORF">CDO51_08505</name>
</gene>
<sequence>MQFRIVERTFSKDENCPNVLLANINLASDIERNLNKMEEIIQIAHDKNVNILIFPELCVTGYVWETENEKEVFDHLMRGENSQIASWIKNVRDSLHDDRLGLEYIFYNNVRSQDDKLFNSTFILNANIDPNDEKYIYTKIFLPPIEQRYFHRGSDKRLIIDTKWGRFGFLICYDLNFVELARKYAIDNDVDAIITMADWRSEASREYPEMNIKTDHYYGFLWNLMNSSKAAYNQIFSLAANAVGRHEISDVYFWGGSGVWAPSGMQLLQASNINEELLLIYNLDIRGQKYKEQDDFNYSIDFQKFYYGIDDQGSYTKYL</sequence>
<dbReference type="PANTHER" id="PTHR43674">
    <property type="entry name" value="NITRILASE C965.09-RELATED"/>
    <property type="match status" value="1"/>
</dbReference>
<dbReference type="InterPro" id="IPR003010">
    <property type="entry name" value="C-N_Hydrolase"/>
</dbReference>
<keyword evidence="4" id="KW-1185">Reference proteome</keyword>
<evidence type="ECO:0000259" key="2">
    <source>
        <dbReference type="PROSITE" id="PS50263"/>
    </source>
</evidence>
<dbReference type="SUPFAM" id="SSF56317">
    <property type="entry name" value="Carbon-nitrogen hydrolase"/>
    <property type="match status" value="1"/>
</dbReference>
<dbReference type="GO" id="GO:0016811">
    <property type="term" value="F:hydrolase activity, acting on carbon-nitrogen (but not peptide) bonds, in linear amides"/>
    <property type="evidence" value="ECO:0007669"/>
    <property type="project" value="TreeGrafter"/>
</dbReference>
<reference evidence="3 4" key="1">
    <citation type="submission" date="2017-06" db="EMBL/GenBank/DDBJ databases">
        <title>Draft Genome Sequence of Natranaerobius trueperi halophilic, alkalithermophilic bacteria from soda lakes.</title>
        <authorList>
            <person name="Zhao B."/>
        </authorList>
    </citation>
    <scope>NUCLEOTIDE SEQUENCE [LARGE SCALE GENOMIC DNA]</scope>
    <source>
        <strain evidence="3 4">DSM 18760</strain>
    </source>
</reference>
<dbReference type="PANTHER" id="PTHR43674:SF2">
    <property type="entry name" value="BETA-UREIDOPROPIONASE"/>
    <property type="match status" value="1"/>
</dbReference>
<dbReference type="Pfam" id="PF00795">
    <property type="entry name" value="CN_hydrolase"/>
    <property type="match status" value="1"/>
</dbReference>
<name>A0A226BWN2_9FIRM</name>
<dbReference type="OrthoDB" id="9803818at2"/>
<proteinExistence type="predicted"/>
<dbReference type="Gene3D" id="3.60.110.10">
    <property type="entry name" value="Carbon-nitrogen hydrolase"/>
    <property type="match status" value="1"/>
</dbReference>
<comment type="caution">
    <text evidence="3">The sequence shown here is derived from an EMBL/GenBank/DDBJ whole genome shotgun (WGS) entry which is preliminary data.</text>
</comment>
<protein>
    <submittedName>
        <fullName evidence="3">Nitrilase</fullName>
    </submittedName>
</protein>
<dbReference type="CDD" id="cd07197">
    <property type="entry name" value="nitrilase"/>
    <property type="match status" value="1"/>
</dbReference>
<dbReference type="EMBL" id="NIQC01000018">
    <property type="protein sequence ID" value="OWZ83423.1"/>
    <property type="molecule type" value="Genomic_DNA"/>
</dbReference>
<keyword evidence="1" id="KW-0378">Hydrolase</keyword>
<dbReference type="InterPro" id="IPR050345">
    <property type="entry name" value="Aliph_Amidase/BUP"/>
</dbReference>
<feature type="domain" description="CN hydrolase" evidence="2">
    <location>
        <begin position="17"/>
        <end position="285"/>
    </location>
</feature>
<organism evidence="3 4">
    <name type="scientific">Natranaerobius trueperi</name>
    <dbReference type="NCBI Taxonomy" id="759412"/>
    <lineage>
        <taxon>Bacteria</taxon>
        <taxon>Bacillati</taxon>
        <taxon>Bacillota</taxon>
        <taxon>Clostridia</taxon>
        <taxon>Natranaerobiales</taxon>
        <taxon>Natranaerobiaceae</taxon>
        <taxon>Natranaerobius</taxon>
    </lineage>
</organism>